<feature type="region of interest" description="Disordered" evidence="2">
    <location>
        <begin position="1"/>
        <end position="65"/>
    </location>
</feature>
<protein>
    <submittedName>
        <fullName evidence="5">Protein BCCIP homolog (inferred by orthology to a C. elegans protein)</fullName>
    </submittedName>
</protein>
<evidence type="ECO:0000313" key="5">
    <source>
        <dbReference type="WBParaSite" id="NBR_0000972901-mRNA-1"/>
    </source>
</evidence>
<evidence type="ECO:0000256" key="1">
    <source>
        <dbReference type="ARBA" id="ARBA00006781"/>
    </source>
</evidence>
<organism evidence="5">
    <name type="scientific">Nippostrongylus brasiliensis</name>
    <name type="common">Rat hookworm</name>
    <dbReference type="NCBI Taxonomy" id="27835"/>
    <lineage>
        <taxon>Eukaryota</taxon>
        <taxon>Metazoa</taxon>
        <taxon>Ecdysozoa</taxon>
        <taxon>Nematoda</taxon>
        <taxon>Chromadorea</taxon>
        <taxon>Rhabditida</taxon>
        <taxon>Rhabditina</taxon>
        <taxon>Rhabditomorpha</taxon>
        <taxon>Strongyloidea</taxon>
        <taxon>Heligmosomidae</taxon>
        <taxon>Nippostrongylus</taxon>
    </lineage>
</organism>
<dbReference type="InterPro" id="IPR025602">
    <property type="entry name" value="BCP1_family"/>
</dbReference>
<accession>A0A0N4Y233</accession>
<evidence type="ECO:0000256" key="2">
    <source>
        <dbReference type="SAM" id="MobiDB-lite"/>
    </source>
</evidence>
<reference evidence="5" key="1">
    <citation type="submission" date="2017-02" db="UniProtKB">
        <authorList>
            <consortium name="WormBaseParasite"/>
        </authorList>
    </citation>
    <scope>IDENTIFICATION</scope>
</reference>
<reference evidence="3 4" key="2">
    <citation type="submission" date="2018-11" db="EMBL/GenBank/DDBJ databases">
        <authorList>
            <consortium name="Pathogen Informatics"/>
        </authorList>
    </citation>
    <scope>NUCLEOTIDE SEQUENCE [LARGE SCALE GENOMIC DNA]</scope>
</reference>
<proteinExistence type="inferred from homology"/>
<name>A0A0N4Y233_NIPBR</name>
<evidence type="ECO:0000313" key="4">
    <source>
        <dbReference type="Proteomes" id="UP000271162"/>
    </source>
</evidence>
<feature type="region of interest" description="Disordered" evidence="2">
    <location>
        <begin position="238"/>
        <end position="257"/>
    </location>
</feature>
<dbReference type="PANTHER" id="PTHR13261">
    <property type="entry name" value="BRCA2 AND CDKN1A INTERACTING PROTEIN"/>
    <property type="match status" value="1"/>
</dbReference>
<gene>
    <name evidence="3" type="ORF">NBR_LOCUS9730</name>
</gene>
<evidence type="ECO:0000313" key="3">
    <source>
        <dbReference type="EMBL" id="VDL73319.1"/>
    </source>
</evidence>
<dbReference type="EMBL" id="UYSL01020185">
    <property type="protein sequence ID" value="VDL73319.1"/>
    <property type="molecule type" value="Genomic_DNA"/>
</dbReference>
<dbReference type="Proteomes" id="UP000271162">
    <property type="component" value="Unassembled WGS sequence"/>
</dbReference>
<dbReference type="AlphaFoldDB" id="A0A0N4Y233"/>
<keyword evidence="4" id="KW-1185">Reference proteome</keyword>
<dbReference type="OMA" id="FFDYPVH"/>
<dbReference type="WBParaSite" id="NBR_0000972901-mRNA-1">
    <property type="protein sequence ID" value="NBR_0000972901-mRNA-1"/>
    <property type="gene ID" value="NBR_0000972901"/>
</dbReference>
<dbReference type="GO" id="GO:0005634">
    <property type="term" value="C:nucleus"/>
    <property type="evidence" value="ECO:0007669"/>
    <property type="project" value="TreeGrafter"/>
</dbReference>
<feature type="compositionally biased region" description="Acidic residues" evidence="2">
    <location>
        <begin position="40"/>
        <end position="58"/>
    </location>
</feature>
<feature type="compositionally biased region" description="Basic residues" evidence="2">
    <location>
        <begin position="10"/>
        <end position="29"/>
    </location>
</feature>
<sequence>MTDSIATGKPVKRKLAPGKKKSKKMKKKRVAEPAQVVIEQNEESLSEEASDDDDDDASSGDLIKDSNDQCLDFDIEAFPMEDADRDGIVNMLTQIFLKADIDLVAIADALIKQKPFGLVIGPADDQTDEDDENVVYGVVSVARLNSIKGGPTDFGKQIINFIEDKSRKFALKEFRSAVESLTASQCGLFINERMLNFPTQIVSPSFKSVMSDLKNLKKPYQKYVYIHKVRIADAEPTAAVQADQEKPEKKKKMSKAQKKKLAVQARSMADIIYDNAEDEVLLQLSEGEAQFFDYPVHSEVDSSSKFHILVKDGKSYKPYRRVVIMDSKRLNAFFERVIGNDF</sequence>
<dbReference type="Pfam" id="PF13862">
    <property type="entry name" value="BCCIP"/>
    <property type="match status" value="1"/>
</dbReference>
<dbReference type="PANTHER" id="PTHR13261:SF0">
    <property type="entry name" value="BRCA2 AND CDKN1A-INTERACTING PROTEIN"/>
    <property type="match status" value="1"/>
</dbReference>
<dbReference type="STRING" id="27835.A0A0N4Y233"/>
<comment type="similarity">
    <text evidence="1">Belongs to the BCP1 family.</text>
</comment>